<accession>A0A8T5WEP4</accession>
<dbReference type="InterPro" id="IPR036116">
    <property type="entry name" value="FN3_sf"/>
</dbReference>
<dbReference type="InterPro" id="IPR003961">
    <property type="entry name" value="FN3_dom"/>
</dbReference>
<feature type="non-terminal residue" evidence="2">
    <location>
        <position position="1200"/>
    </location>
</feature>
<evidence type="ECO:0000313" key="3">
    <source>
        <dbReference type="Proteomes" id="UP000438958"/>
    </source>
</evidence>
<dbReference type="InterPro" id="IPR015406">
    <property type="entry name" value="GpJ_CSF"/>
</dbReference>
<dbReference type="Pfam" id="PF13550">
    <property type="entry name" value="Phage-tail_3"/>
    <property type="match status" value="1"/>
</dbReference>
<dbReference type="InterPro" id="IPR055385">
    <property type="entry name" value="GpJ_HDII-ins2"/>
</dbReference>
<dbReference type="InterPro" id="IPR032876">
    <property type="entry name" value="J_dom"/>
</dbReference>
<dbReference type="Pfam" id="PF24489">
    <property type="entry name" value="Ig_J_second"/>
    <property type="match status" value="1"/>
</dbReference>
<dbReference type="PANTHER" id="PTHR36251">
    <property type="entry name" value="FELS-1 PROPHAGE HOST SPECIFICITY PROTEIN-RELATED"/>
    <property type="match status" value="1"/>
</dbReference>
<sequence length="1200" mass="132117">MGKGSSKGHTPREAKDNLKSTQLLSVIDAISEGPVEGPVDGLKSVLLNSTPVLDTEGNTNISGVTVVFRAGEQEQTPPEGFESSGSETVLGTEVKYDTPITRTITSANIDRLRFTFGVQALVETTSKGDRNPSEVRLLVQIQRNGGWVTEKDITIKGKTTSQYLASVVVGSLPPRPFNIRMRRMTPDSTTDQLQNKTLWSSYTEIIDVKQCYPNTALVGVQVDSEQFGSQQVSRNYHLRGRILQVPSNYNPQTRQYSGIWDGTFKPAYSNNMAWCLWDMLTHPRYGMGKRLGAADVDKWALYVIGQYCDQSVPDGFGGTEPRITCNAYMTTQRKAWDVLSDFCSAMRCMPVWNGQTLTFVQDRPSDKVWTYNRSNVVMPDDGAPFRYSFSALKDRHNAVEVNWIDPDNGWETATELVEDTQAIARYGRNVTKMDAFGCTSRGQAHRAGLWLIKTELLETQTVDFSVGAEGLRHVPGDVIEICDDDYAGISIGGRVLAVNSQTRTLTLDREITLPSSGTTLISLVDGQGNPVSVEVQSVTDGVKVKVSRVPDGVAEYSVWGLKLPTLRQRLFRCVSIRENDDGAYAITAVQHVPEKEAIVDNGAHFDGDQSGTVNGVTPPAVQHLTAEVTADSGEYQVLARWDTPKVVKGVSFLLRLTVTADDGSERLVSTARTAETTYRFRQLALGRYTLTVRAVNARGQQGDPASVSFRIAAPAAPSRIELTPGYFQITAVPRLAVYDPTVQFEFWFSEKRITNTAQVEKSARYLGTGSQWTVQGSRIKPGTDFWFYVRSVNLVGKSAFVEASGQPSNDGEGYLEFFRGLIDETLLGQALKERIDASALRTEVTQLEEDIRQRMDTDIAEVTRKIGKAENSLTQLVAKKNEDQTLAIAQVSQKVDRVSSEISQTVSQGQSENARQIAQVRQYVDKKGSEITSTTDKKLGDQAVTIQQIQRVQSDTRNELNAMYMLKVQKTKNGIPYVAGIGAGIEDVDGQTLSNILLQADRIAMITPENGNTTPLFVAQGNQLFMNDVFLKRLFAVSITSSGNPPTFSLTPDGRLTARNADISGAITANTGTLNNVTINENCVIRGKLSANQIEGDLVKTVGKAFPRDSRAPERWPSGTITVRVYDDQPFDRQIVIPAVAFSGARHERENNDIYSSCRLIVRKNGAEIYNRTALDNTLVYSGVIDMPAGRGHMTLEFSV</sequence>
<gene>
    <name evidence="2" type="ORF">GKF66_13880</name>
</gene>
<dbReference type="PANTHER" id="PTHR36251:SF2">
    <property type="entry name" value="GIFSY-2 PROPHAGE HOST SPECIFICITY PROTEIN J, PHAGE LAMBDA"/>
    <property type="match status" value="1"/>
</dbReference>
<feature type="domain" description="Fibronectin type-III" evidence="1">
    <location>
        <begin position="620"/>
        <end position="715"/>
    </location>
</feature>
<dbReference type="InterPro" id="IPR021034">
    <property type="entry name" value="GpJ_C"/>
</dbReference>
<evidence type="ECO:0000259" key="1">
    <source>
        <dbReference type="PROSITE" id="PS50853"/>
    </source>
</evidence>
<dbReference type="Pfam" id="PF09327">
    <property type="entry name" value="Phage_Tail_Tip"/>
    <property type="match status" value="1"/>
</dbReference>
<reference evidence="2 3" key="1">
    <citation type="journal article" date="2019" name="Nat. Med.">
        <title>A library of human gut bacterial isolates paired with longitudinal multiomics data enables mechanistic microbiome research.</title>
        <authorList>
            <person name="Poyet M."/>
            <person name="Groussin M."/>
            <person name="Gibbons S.M."/>
            <person name="Avila-Pacheco J."/>
            <person name="Jiang X."/>
            <person name="Kearney S.M."/>
            <person name="Perrotta A.R."/>
            <person name="Berdy B."/>
            <person name="Zhao S."/>
            <person name="Lieberman T.D."/>
            <person name="Swanson P.K."/>
            <person name="Smith M."/>
            <person name="Roesemann S."/>
            <person name="Alexander J.E."/>
            <person name="Rich S.A."/>
            <person name="Livny J."/>
            <person name="Vlamakis H."/>
            <person name="Clish C."/>
            <person name="Bullock K."/>
            <person name="Deik A."/>
            <person name="Scott J."/>
            <person name="Pierce K.A."/>
            <person name="Xavier R.J."/>
            <person name="Alm E.J."/>
        </authorList>
    </citation>
    <scope>NUCLEOTIDE SEQUENCE [LARGE SCALE GENOMIC DNA]</scope>
    <source>
        <strain evidence="2 3">BIOML-A382</strain>
    </source>
</reference>
<dbReference type="InterPro" id="IPR053171">
    <property type="entry name" value="Viral_Tip_Attach_Protein"/>
</dbReference>
<protein>
    <submittedName>
        <fullName evidence="2">DUF1983 domain-containing protein</fullName>
    </submittedName>
</protein>
<dbReference type="Pfam" id="PF24421">
    <property type="entry name" value="Ig_J"/>
    <property type="match status" value="1"/>
</dbReference>
<dbReference type="AlphaFoldDB" id="A0A8T5WEP4"/>
<dbReference type="InterPro" id="IPR057587">
    <property type="entry name" value="GpJ_Ig_second"/>
</dbReference>
<dbReference type="EMBL" id="WKUE01000019">
    <property type="protein sequence ID" value="MSI69885.1"/>
    <property type="molecule type" value="Genomic_DNA"/>
</dbReference>
<proteinExistence type="predicted"/>
<organism evidence="2 3">
    <name type="scientific">Escherichia coli</name>
    <dbReference type="NCBI Taxonomy" id="562"/>
    <lineage>
        <taxon>Bacteria</taxon>
        <taxon>Pseudomonadati</taxon>
        <taxon>Pseudomonadota</taxon>
        <taxon>Gammaproteobacteria</taxon>
        <taxon>Enterobacterales</taxon>
        <taxon>Enterobacteriaceae</taxon>
        <taxon>Escherichia</taxon>
    </lineage>
</organism>
<dbReference type="InterPro" id="IPR055383">
    <property type="entry name" value="FN3-1_GpJ"/>
</dbReference>
<dbReference type="SUPFAM" id="SSF49265">
    <property type="entry name" value="Fibronectin type III"/>
    <property type="match status" value="1"/>
</dbReference>
<evidence type="ECO:0000313" key="2">
    <source>
        <dbReference type="EMBL" id="MSI69885.1"/>
    </source>
</evidence>
<dbReference type="Proteomes" id="UP000438958">
    <property type="component" value="Unassembled WGS sequence"/>
</dbReference>
<comment type="caution">
    <text evidence="2">The sequence shown here is derived from an EMBL/GenBank/DDBJ whole genome shotgun (WGS) entry which is preliminary data.</text>
</comment>
<dbReference type="CDD" id="cd00063">
    <property type="entry name" value="FN3"/>
    <property type="match status" value="1"/>
</dbReference>
<dbReference type="Pfam" id="PF12421">
    <property type="entry name" value="Ig_GpJ_C"/>
    <property type="match status" value="1"/>
</dbReference>
<name>A0A8T5WEP4_ECOLX</name>
<dbReference type="Pfam" id="PF24801">
    <property type="entry name" value="FNIII-A_GpJ"/>
    <property type="match status" value="1"/>
</dbReference>
<dbReference type="PROSITE" id="PS50853">
    <property type="entry name" value="FN3"/>
    <property type="match status" value="1"/>
</dbReference>